<gene>
    <name evidence="7" type="ORF">TRAPUB_11485</name>
</gene>
<dbReference type="SUPFAM" id="SSF51905">
    <property type="entry name" value="FAD/NAD(P)-binding domain"/>
    <property type="match status" value="2"/>
</dbReference>
<evidence type="ECO:0000256" key="4">
    <source>
        <dbReference type="ARBA" id="ARBA00022827"/>
    </source>
</evidence>
<keyword evidence="7" id="KW-0503">Monooxygenase</keyword>
<dbReference type="GO" id="GO:0004499">
    <property type="term" value="F:N,N-dimethylaniline monooxygenase activity"/>
    <property type="evidence" value="ECO:0007669"/>
    <property type="project" value="InterPro"/>
</dbReference>
<dbReference type="EMBL" id="MNAD01000550">
    <property type="protein sequence ID" value="OJT11963.1"/>
    <property type="molecule type" value="Genomic_DNA"/>
</dbReference>
<accession>A0A1M2VWK5</accession>
<protein>
    <submittedName>
        <fullName evidence="7">Flavin-containing monooxygenase FMO GS-OX-like 8</fullName>
    </submittedName>
</protein>
<dbReference type="Proteomes" id="UP000184267">
    <property type="component" value="Unassembled WGS sequence"/>
</dbReference>
<evidence type="ECO:0000256" key="2">
    <source>
        <dbReference type="ARBA" id="ARBA00009183"/>
    </source>
</evidence>
<keyword evidence="6" id="KW-0560">Oxidoreductase</keyword>
<evidence type="ECO:0000256" key="5">
    <source>
        <dbReference type="ARBA" id="ARBA00022857"/>
    </source>
</evidence>
<dbReference type="Pfam" id="PF00743">
    <property type="entry name" value="FMO-like"/>
    <property type="match status" value="2"/>
</dbReference>
<keyword evidence="3" id="KW-0285">Flavoprotein</keyword>
<dbReference type="PANTHER" id="PTHR23023">
    <property type="entry name" value="DIMETHYLANILINE MONOOXYGENASE"/>
    <property type="match status" value="1"/>
</dbReference>
<dbReference type="GO" id="GO:0050660">
    <property type="term" value="F:flavin adenine dinucleotide binding"/>
    <property type="evidence" value="ECO:0007669"/>
    <property type="project" value="InterPro"/>
</dbReference>
<dbReference type="FunFam" id="3.50.50.60:FF:000023">
    <property type="entry name" value="Dimethylaniline monooxygenase [N-oxide-forming]"/>
    <property type="match status" value="1"/>
</dbReference>
<dbReference type="AlphaFoldDB" id="A0A1M2VWK5"/>
<dbReference type="GO" id="GO:0050661">
    <property type="term" value="F:NADP binding"/>
    <property type="evidence" value="ECO:0007669"/>
    <property type="project" value="InterPro"/>
</dbReference>
<keyword evidence="4" id="KW-0274">FAD</keyword>
<evidence type="ECO:0000256" key="1">
    <source>
        <dbReference type="ARBA" id="ARBA00001974"/>
    </source>
</evidence>
<dbReference type="OrthoDB" id="66881at2759"/>
<dbReference type="InterPro" id="IPR020946">
    <property type="entry name" value="Flavin_mOase-like"/>
</dbReference>
<comment type="similarity">
    <text evidence="2">Belongs to the FMO family.</text>
</comment>
<proteinExistence type="inferred from homology"/>
<organism evidence="7 8">
    <name type="scientific">Trametes pubescens</name>
    <name type="common">White-rot fungus</name>
    <dbReference type="NCBI Taxonomy" id="154538"/>
    <lineage>
        <taxon>Eukaryota</taxon>
        <taxon>Fungi</taxon>
        <taxon>Dikarya</taxon>
        <taxon>Basidiomycota</taxon>
        <taxon>Agaricomycotina</taxon>
        <taxon>Agaricomycetes</taxon>
        <taxon>Polyporales</taxon>
        <taxon>Polyporaceae</taxon>
        <taxon>Trametes</taxon>
    </lineage>
</organism>
<dbReference type="InterPro" id="IPR050346">
    <property type="entry name" value="FMO-like"/>
</dbReference>
<dbReference type="OMA" id="PVIHKLM"/>
<comment type="cofactor">
    <cofactor evidence="1">
        <name>FAD</name>
        <dbReference type="ChEBI" id="CHEBI:57692"/>
    </cofactor>
</comment>
<dbReference type="Gene3D" id="3.50.50.60">
    <property type="entry name" value="FAD/NAD(P)-binding domain"/>
    <property type="match status" value="2"/>
</dbReference>
<evidence type="ECO:0000313" key="8">
    <source>
        <dbReference type="Proteomes" id="UP000184267"/>
    </source>
</evidence>
<keyword evidence="8" id="KW-1185">Reference proteome</keyword>
<comment type="caution">
    <text evidence="7">The sequence shown here is derived from an EMBL/GenBank/DDBJ whole genome shotgun (WGS) entry which is preliminary data.</text>
</comment>
<dbReference type="STRING" id="154538.A0A1M2VWK5"/>
<name>A0A1M2VWK5_TRAPU</name>
<evidence type="ECO:0000313" key="7">
    <source>
        <dbReference type="EMBL" id="OJT11963.1"/>
    </source>
</evidence>
<sequence>MSKRAREYLVSLEEVVSVPQARIPWQALWDGYSDDHAGQTVLSHAVPVESQPSKSIAIVGAGSGGLAILKTILDLPAEVREGWEVVVYDQRLDVGGLWLADPPGPPPQPPVLPESPVYPLLHTNTPHPTMTYPNFTYPPYTPLFPSHEYVQKYHADYAAHYGLLPHIHLRHSVTAAKWIGDAESGKWDIEVHELNPKHPRAEPVRVLKRSFDHLVVANGHNHYPHVPQWNGTEGWLAHTPAGRPQRELQHSIYYRRPEKYRGRTVIIVGAGASGRDAALQVGKVAHVVRSIRLVASGAHLTFSQVYQSLTPGTEPTPGAIVVPKPRISHFTDTSVVFEDGTALADVDAVILGTGYEFRIPFLSAPHSSVLAVDPATALNSTTAPTLVSNLRYVFPLYRHIFSLARGLPPTALAFVGLPVLVANCPSDIAQSLLVAHALANASVLPSRDEMRADLVARERALRAEGLDPYYVGHRLVSPSETDHDYQDDLVEYLKRVGALPRDGRKFVEAWRRHGRGEARLLGRGWERAVALGLERVWLEGVETEEEWAKLLYRLADWQRAYEEEHGTPVEQFISYE</sequence>
<reference evidence="7 8" key="1">
    <citation type="submission" date="2016-10" db="EMBL/GenBank/DDBJ databases">
        <title>Genome sequence of the basidiomycete white-rot fungus Trametes pubescens.</title>
        <authorList>
            <person name="Makela M.R."/>
            <person name="Granchi Z."/>
            <person name="Peng M."/>
            <person name="De Vries R.P."/>
            <person name="Grigoriev I."/>
            <person name="Riley R."/>
            <person name="Hilden K."/>
        </authorList>
    </citation>
    <scope>NUCLEOTIDE SEQUENCE [LARGE SCALE GENOMIC DNA]</scope>
    <source>
        <strain evidence="7 8">FBCC735</strain>
    </source>
</reference>
<evidence type="ECO:0000256" key="3">
    <source>
        <dbReference type="ARBA" id="ARBA00022630"/>
    </source>
</evidence>
<dbReference type="InterPro" id="IPR036188">
    <property type="entry name" value="FAD/NAD-bd_sf"/>
</dbReference>
<evidence type="ECO:0000256" key="6">
    <source>
        <dbReference type="ARBA" id="ARBA00023002"/>
    </source>
</evidence>
<keyword evidence="5" id="KW-0521">NADP</keyword>